<dbReference type="InterPro" id="IPR013785">
    <property type="entry name" value="Aldolase_TIM"/>
</dbReference>
<proteinExistence type="inferred from homology"/>
<evidence type="ECO:0000256" key="8">
    <source>
        <dbReference type="ARBA" id="ARBA00048791"/>
    </source>
</evidence>
<accession>A0A5S6QJ39</accession>
<evidence type="ECO:0000313" key="10">
    <source>
        <dbReference type="WBParaSite" id="TMUE_2000006897.1"/>
    </source>
</evidence>
<evidence type="ECO:0000256" key="1">
    <source>
        <dbReference type="ARBA" id="ARBA00004816"/>
    </source>
</evidence>
<dbReference type="Proteomes" id="UP000046395">
    <property type="component" value="Unassembled WGS sequence"/>
</dbReference>
<dbReference type="AlphaFoldDB" id="A0A5S6QJ39"/>
<dbReference type="SMART" id="SM01133">
    <property type="entry name" value="DeoC"/>
    <property type="match status" value="1"/>
</dbReference>
<evidence type="ECO:0000256" key="2">
    <source>
        <dbReference type="ARBA" id="ARBA00009473"/>
    </source>
</evidence>
<dbReference type="InterPro" id="IPR011343">
    <property type="entry name" value="DeoC"/>
</dbReference>
<comment type="pathway">
    <text evidence="1">Carbohydrate degradation; 2-deoxy-D-ribose 1-phosphate degradation; D-glyceraldehyde 3-phosphate and acetaldehyde from 2-deoxy-alpha-D-ribose 1-phosphate: step 2/2.</text>
</comment>
<keyword evidence="4" id="KW-0456">Lyase</keyword>
<dbReference type="GO" id="GO:0009264">
    <property type="term" value="P:deoxyribonucleotide catabolic process"/>
    <property type="evidence" value="ECO:0007669"/>
    <property type="project" value="InterPro"/>
</dbReference>
<dbReference type="GO" id="GO:0046386">
    <property type="term" value="P:deoxyribose phosphate catabolic process"/>
    <property type="evidence" value="ECO:0007669"/>
    <property type="project" value="UniProtKB-UniPathway"/>
</dbReference>
<dbReference type="EC" id="4.1.2.4" evidence="3"/>
<dbReference type="GO" id="GO:0016052">
    <property type="term" value="P:carbohydrate catabolic process"/>
    <property type="evidence" value="ECO:0007669"/>
    <property type="project" value="TreeGrafter"/>
</dbReference>
<name>A0A5S6QJ39_TRIMR</name>
<evidence type="ECO:0000256" key="3">
    <source>
        <dbReference type="ARBA" id="ARBA00012515"/>
    </source>
</evidence>
<dbReference type="UniPathway" id="UPA00002">
    <property type="reaction ID" value="UER00468"/>
</dbReference>
<dbReference type="SUPFAM" id="SSF51569">
    <property type="entry name" value="Aldolase"/>
    <property type="match status" value="1"/>
</dbReference>
<evidence type="ECO:0000256" key="4">
    <source>
        <dbReference type="ARBA" id="ARBA00023239"/>
    </source>
</evidence>
<reference evidence="10" key="3">
    <citation type="submission" date="2019-12" db="UniProtKB">
        <authorList>
            <consortium name="WormBaseParasite"/>
        </authorList>
    </citation>
    <scope>IDENTIFICATION</scope>
</reference>
<keyword evidence="9" id="KW-1185">Reference proteome</keyword>
<organism evidence="9 10">
    <name type="scientific">Trichuris muris</name>
    <name type="common">Mouse whipworm</name>
    <dbReference type="NCBI Taxonomy" id="70415"/>
    <lineage>
        <taxon>Eukaryota</taxon>
        <taxon>Metazoa</taxon>
        <taxon>Ecdysozoa</taxon>
        <taxon>Nematoda</taxon>
        <taxon>Enoplea</taxon>
        <taxon>Dorylaimia</taxon>
        <taxon>Trichinellida</taxon>
        <taxon>Trichuridae</taxon>
        <taxon>Trichuris</taxon>
    </lineage>
</organism>
<dbReference type="GO" id="GO:0004139">
    <property type="term" value="F:deoxyribose-phosphate aldolase activity"/>
    <property type="evidence" value="ECO:0007669"/>
    <property type="project" value="UniProtKB-EC"/>
</dbReference>
<dbReference type="PANTHER" id="PTHR10889">
    <property type="entry name" value="DEOXYRIBOSE-PHOSPHATE ALDOLASE"/>
    <property type="match status" value="1"/>
</dbReference>
<dbReference type="WBParaSite" id="TMUE_2000006897.3">
    <property type="protein sequence ID" value="TMUE_2000006897.3"/>
    <property type="gene ID" value="WBGene00287235"/>
</dbReference>
<evidence type="ECO:0000256" key="7">
    <source>
        <dbReference type="ARBA" id="ARBA00032755"/>
    </source>
</evidence>
<comment type="catalytic activity">
    <reaction evidence="8">
        <text>2-deoxy-D-ribose 5-phosphate = D-glyceraldehyde 3-phosphate + acetaldehyde</text>
        <dbReference type="Rhea" id="RHEA:12821"/>
        <dbReference type="ChEBI" id="CHEBI:15343"/>
        <dbReference type="ChEBI" id="CHEBI:59776"/>
        <dbReference type="ChEBI" id="CHEBI:62877"/>
        <dbReference type="EC" id="4.1.2.4"/>
    </reaction>
</comment>
<reference evidence="9" key="2">
    <citation type="submission" date="2014-03" db="EMBL/GenBank/DDBJ databases">
        <title>The whipworm genome and dual-species transcriptomics of an intimate host-pathogen interaction.</title>
        <authorList>
            <person name="Foth B.J."/>
            <person name="Tsai I.J."/>
            <person name="Reid A.J."/>
            <person name="Bancroft A.J."/>
            <person name="Nichol S."/>
            <person name="Tracey A."/>
            <person name="Holroyd N."/>
            <person name="Cotton J.A."/>
            <person name="Stanley E.J."/>
            <person name="Zarowiecki M."/>
            <person name="Liu J.Z."/>
            <person name="Huckvale T."/>
            <person name="Cooper P.J."/>
            <person name="Grencis R.K."/>
            <person name="Berriman M."/>
        </authorList>
    </citation>
    <scope>NUCLEOTIDE SEQUENCE [LARGE SCALE GENOMIC DNA]</scope>
    <source>
        <strain evidence="9">Edinburgh</strain>
    </source>
</reference>
<reference evidence="9" key="1">
    <citation type="submission" date="2013-11" db="EMBL/GenBank/DDBJ databases">
        <authorList>
            <person name="Aslett M."/>
        </authorList>
    </citation>
    <scope>NUCLEOTIDE SEQUENCE [LARGE SCALE GENOMIC DNA]</scope>
    <source>
        <strain evidence="9">Edinburgh</strain>
    </source>
</reference>
<dbReference type="WBParaSite" id="TMUE_2000006897.1">
    <property type="protein sequence ID" value="TMUE_2000006897.1"/>
    <property type="gene ID" value="WBGene00287235"/>
</dbReference>
<sequence>MDKDIAHQPLSFERSNVCEAPEIFNNLIDEAWEKSKTAVKLSHAESTVGAVLKLTKSLELPLLHPTCSGAEIKFALDTAVRPLPNSYSRSYGSEVSCAAICLYPAHLEECLRYKDLRHRNTMVKVSCVAAGFPDGQVRREVAWKVAERISAMDANEIDVACSRGSVAEKDWEGMYIQLIEFKALLSPEIKMKAILATQDAESLCDMYTSTMMAMISGSDFICLWSGNHSTNIDYCRLYAACIAITEFNRLTGRKVGLKLYGDIAFEEALVYMQFVNEILGDEWNSANYLRISSCDLQAAVCKNLCELEQQHQSQSLSETTHEGPADASKEE</sequence>
<dbReference type="WBParaSite" id="TMUE_2000006897.2">
    <property type="protein sequence ID" value="TMUE_2000006897.2"/>
    <property type="gene ID" value="WBGene00287235"/>
</dbReference>
<dbReference type="InterPro" id="IPR002915">
    <property type="entry name" value="DeoC/FbaB/LacD_aldolase"/>
</dbReference>
<protein>
    <recommendedName>
        <fullName evidence="3">deoxyribose-phosphate aldolase</fullName>
        <ecNumber evidence="3">4.1.2.4</ecNumber>
    </recommendedName>
    <alternativeName>
        <fullName evidence="7">2-deoxy-D-ribose 5-phosphate aldolase</fullName>
    </alternativeName>
    <alternativeName>
        <fullName evidence="6">Phosphodeoxyriboaldolase</fullName>
    </alternativeName>
</protein>
<evidence type="ECO:0000313" key="9">
    <source>
        <dbReference type="Proteomes" id="UP000046395"/>
    </source>
</evidence>
<dbReference type="CDD" id="cd00945">
    <property type="entry name" value="Aldolase_Class_I"/>
    <property type="match status" value="1"/>
</dbReference>
<keyword evidence="5" id="KW-0704">Schiff base</keyword>
<dbReference type="Gene3D" id="3.20.20.70">
    <property type="entry name" value="Aldolase class I"/>
    <property type="match status" value="1"/>
</dbReference>
<evidence type="ECO:0000256" key="5">
    <source>
        <dbReference type="ARBA" id="ARBA00023270"/>
    </source>
</evidence>
<dbReference type="STRING" id="70415.A0A5S6QJ39"/>
<dbReference type="PANTHER" id="PTHR10889:SF3">
    <property type="entry name" value="DEOXYRIBOSE-PHOSPHATE ALDOLASE"/>
    <property type="match status" value="1"/>
</dbReference>
<comment type="similarity">
    <text evidence="2">Belongs to the DeoC/FbaB aldolase family. DeoC type 2 subfamily.</text>
</comment>
<evidence type="ECO:0000256" key="6">
    <source>
        <dbReference type="ARBA" id="ARBA00031814"/>
    </source>
</evidence>
<dbReference type="GO" id="GO:0005737">
    <property type="term" value="C:cytoplasm"/>
    <property type="evidence" value="ECO:0007669"/>
    <property type="project" value="InterPro"/>
</dbReference>